<accession>A0A8C6CR04</accession>
<name>A0A8C6CR04_MOSMO</name>
<organism evidence="1 2">
    <name type="scientific">Moschus moschiferus</name>
    <name type="common">Siberian musk deer</name>
    <name type="synonym">Moschus sibiricus</name>
    <dbReference type="NCBI Taxonomy" id="68415"/>
    <lineage>
        <taxon>Eukaryota</taxon>
        <taxon>Metazoa</taxon>
        <taxon>Chordata</taxon>
        <taxon>Craniata</taxon>
        <taxon>Vertebrata</taxon>
        <taxon>Euteleostomi</taxon>
        <taxon>Mammalia</taxon>
        <taxon>Eutheria</taxon>
        <taxon>Laurasiatheria</taxon>
        <taxon>Artiodactyla</taxon>
        <taxon>Ruminantia</taxon>
        <taxon>Pecora</taxon>
        <taxon>Moschidae</taxon>
        <taxon>Moschus</taxon>
    </lineage>
</organism>
<evidence type="ECO:0000313" key="2">
    <source>
        <dbReference type="Proteomes" id="UP000694544"/>
    </source>
</evidence>
<keyword evidence="2" id="KW-1185">Reference proteome</keyword>
<dbReference type="GeneTree" id="ENSGT00910000147110"/>
<sequence length="107" mass="11669">MDGPTSPSLFSFFSPPCSSSGPWLTFPFLTFVKDYALSLCPPFFLSHFFPALSPHPSPPPQSRAGRCYWCFFTSGPSSISVLGVSPFPDTSFRPSLDPRAQESLLTG</sequence>
<protein>
    <submittedName>
        <fullName evidence="1">Uncharacterized protein</fullName>
    </submittedName>
</protein>
<proteinExistence type="predicted"/>
<dbReference type="AlphaFoldDB" id="A0A8C6CR04"/>
<evidence type="ECO:0000313" key="1">
    <source>
        <dbReference type="Ensembl" id="ENSMMSP00000005369.1"/>
    </source>
</evidence>
<dbReference type="Ensembl" id="ENSMMST00000005838.1">
    <property type="protein sequence ID" value="ENSMMSP00000005369.1"/>
    <property type="gene ID" value="ENSMMSG00000004025.1"/>
</dbReference>
<dbReference type="Proteomes" id="UP000694544">
    <property type="component" value="Unplaced"/>
</dbReference>
<reference evidence="1" key="1">
    <citation type="submission" date="2025-08" db="UniProtKB">
        <authorList>
            <consortium name="Ensembl"/>
        </authorList>
    </citation>
    <scope>IDENTIFICATION</scope>
</reference>
<reference evidence="1" key="2">
    <citation type="submission" date="2025-09" db="UniProtKB">
        <authorList>
            <consortium name="Ensembl"/>
        </authorList>
    </citation>
    <scope>IDENTIFICATION</scope>
</reference>